<dbReference type="Proteomes" id="UP000057910">
    <property type="component" value="Unassembled WGS sequence"/>
</dbReference>
<evidence type="ECO:0000313" key="2">
    <source>
        <dbReference type="EMBL" id="KVN83434.1"/>
    </source>
</evidence>
<feature type="region of interest" description="Disordered" evidence="1">
    <location>
        <begin position="1"/>
        <end position="38"/>
    </location>
</feature>
<organism evidence="2 3">
    <name type="scientific">Burkholderia ubonensis</name>
    <dbReference type="NCBI Taxonomy" id="101571"/>
    <lineage>
        <taxon>Bacteria</taxon>
        <taxon>Pseudomonadati</taxon>
        <taxon>Pseudomonadota</taxon>
        <taxon>Betaproteobacteria</taxon>
        <taxon>Burkholderiales</taxon>
        <taxon>Burkholderiaceae</taxon>
        <taxon>Burkholderia</taxon>
        <taxon>Burkholderia cepacia complex</taxon>
    </lineage>
</organism>
<sequence length="422" mass="46511">MQSQFITTSGRSEGQEMNDRTNTPEGKQNETRPAGAKPVAVVRVGSLPHGPFNFDTTPHGVDTLPSGVHQLYLESRSPAMAAAPADERAALESIREYGRANEDMWLVDKCNAALNDRAAASPAAEPVAWQYRPIVNGKPYPWIECTKEAAKRLRAEDFRKTHEVRDLYEAPQPAQADDRAEHFGGEIQQTQPQQGVGAPSSSIVQADAQEGLTAGQALYERLHALMPDWYPDEWVDLLPKYQIAYTEAAAASSPAQADARRQLGVLRARHDYARPFEFTPAAGAVIPYEGIPVFSSADTQTEAREDAYVAKRMTETLASVYATIIGDDQVDENDGLNAIQRVEKAAQVLRLEVELYRAQADALEAPRYREWQHLREHGEWSNGVPDWARAHDGRMNDLTAACAVIDELAALSAHPYQPTQGA</sequence>
<dbReference type="AlphaFoldDB" id="A0ABD4E3F7"/>
<reference evidence="2 3" key="1">
    <citation type="submission" date="2015-11" db="EMBL/GenBank/DDBJ databases">
        <title>Expanding the genomic diversity of Burkholderia species for the development of highly accurate diagnostics.</title>
        <authorList>
            <person name="Sahl J."/>
            <person name="Keim P."/>
            <person name="Wagner D."/>
        </authorList>
    </citation>
    <scope>NUCLEOTIDE SEQUENCE [LARGE SCALE GENOMIC DNA]</scope>
    <source>
        <strain evidence="2 3">MSMB1585WGS</strain>
    </source>
</reference>
<comment type="caution">
    <text evidence="2">The sequence shown here is derived from an EMBL/GenBank/DDBJ whole genome shotgun (WGS) entry which is preliminary data.</text>
</comment>
<name>A0ABD4E3F7_9BURK</name>
<protein>
    <submittedName>
        <fullName evidence="2">Uncharacterized protein</fullName>
    </submittedName>
</protein>
<evidence type="ECO:0000313" key="3">
    <source>
        <dbReference type="Proteomes" id="UP000057910"/>
    </source>
</evidence>
<proteinExistence type="predicted"/>
<dbReference type="EMBL" id="LPAD01000071">
    <property type="protein sequence ID" value="KVN83434.1"/>
    <property type="molecule type" value="Genomic_DNA"/>
</dbReference>
<evidence type="ECO:0000256" key="1">
    <source>
        <dbReference type="SAM" id="MobiDB-lite"/>
    </source>
</evidence>
<gene>
    <name evidence="2" type="ORF">WJ68_16095</name>
</gene>
<feature type="compositionally biased region" description="Polar residues" evidence="1">
    <location>
        <begin position="1"/>
        <end position="12"/>
    </location>
</feature>
<accession>A0ABD4E3F7</accession>
<dbReference type="RefSeq" id="WP_060040261.1">
    <property type="nucleotide sequence ID" value="NZ_LPAD01000071.1"/>
</dbReference>